<keyword evidence="2" id="KW-1185">Reference proteome</keyword>
<dbReference type="Proteomes" id="UP001732700">
    <property type="component" value="Chromosome 5C"/>
</dbReference>
<sequence>MEGLAKSIEELSKTVGAMAVDLKTVTGDVQGFRHQLEDFGQELDGVKRTLVTDDKQTAPPRAEPWVEFPQPHKEVISTMPRLVNHGPPLMNLPAGAGGYVTVPSSPKDAEDTTPTGDYIVRPRHHDFPRFAGDKPLVWLDLCLTYFGMYRVPEHHWVSSASLHLDGHAALWFQAFKRTHRLITWDALTQALVQEFGQDEYDGQMTKLLQLKQTGTVAEYKLAFEECMYHLISLDETLGNRWFVTQFVFGLREDIRLPVRLQGPASIARAASLARIQEEETEHHHPRSRPHAPTKHPTVPQLPATTTTRPDWPRKQGNYDFNRERQFRDFRRANGLCFKCGDKYSKDHQCKRSGQLPMIEVGDFGEVLSDYAVQALELLDETATPVTCCQLSIDALAGTEDEETIRLRALVGNQVMLLLIDSGSTHTFVTKAFAERAGCVISPAPALPVKVANGQMMVSQELRVSLGGHKGTPLLQICASWM</sequence>
<protein>
    <submittedName>
        <fullName evidence="1">Uncharacterized protein</fullName>
    </submittedName>
</protein>
<dbReference type="EnsemblPlants" id="AVESA.00010b.r2.5CG0928780.1">
    <property type="protein sequence ID" value="AVESA.00010b.r2.5CG0928780.1.CDS.1"/>
    <property type="gene ID" value="AVESA.00010b.r2.5CG0928780"/>
</dbReference>
<proteinExistence type="predicted"/>
<organism evidence="1 2">
    <name type="scientific">Avena sativa</name>
    <name type="common">Oat</name>
    <dbReference type="NCBI Taxonomy" id="4498"/>
    <lineage>
        <taxon>Eukaryota</taxon>
        <taxon>Viridiplantae</taxon>
        <taxon>Streptophyta</taxon>
        <taxon>Embryophyta</taxon>
        <taxon>Tracheophyta</taxon>
        <taxon>Spermatophyta</taxon>
        <taxon>Magnoliopsida</taxon>
        <taxon>Liliopsida</taxon>
        <taxon>Poales</taxon>
        <taxon>Poaceae</taxon>
        <taxon>BOP clade</taxon>
        <taxon>Pooideae</taxon>
        <taxon>Poodae</taxon>
        <taxon>Poeae</taxon>
        <taxon>Poeae Chloroplast Group 1 (Aveneae type)</taxon>
        <taxon>Aveninae</taxon>
        <taxon>Avena</taxon>
    </lineage>
</organism>
<reference evidence="1" key="2">
    <citation type="submission" date="2025-09" db="UniProtKB">
        <authorList>
            <consortium name="EnsemblPlants"/>
        </authorList>
    </citation>
    <scope>IDENTIFICATION</scope>
</reference>
<reference evidence="1" key="1">
    <citation type="submission" date="2021-05" db="EMBL/GenBank/DDBJ databases">
        <authorList>
            <person name="Scholz U."/>
            <person name="Mascher M."/>
            <person name="Fiebig A."/>
        </authorList>
    </citation>
    <scope>NUCLEOTIDE SEQUENCE [LARGE SCALE GENOMIC DNA]</scope>
</reference>
<evidence type="ECO:0000313" key="2">
    <source>
        <dbReference type="Proteomes" id="UP001732700"/>
    </source>
</evidence>
<accession>A0ACD5Y7Q3</accession>
<evidence type="ECO:0000313" key="1">
    <source>
        <dbReference type="EnsemblPlants" id="AVESA.00010b.r2.5CG0928780.1.CDS.1"/>
    </source>
</evidence>
<name>A0ACD5Y7Q3_AVESA</name>